<proteinExistence type="inferred from homology"/>
<dbReference type="GO" id="GO:0004175">
    <property type="term" value="F:endopeptidase activity"/>
    <property type="evidence" value="ECO:0007669"/>
    <property type="project" value="UniProtKB-ARBA"/>
</dbReference>
<dbReference type="GO" id="GO:0080120">
    <property type="term" value="P:CAAX-box protein maturation"/>
    <property type="evidence" value="ECO:0007669"/>
    <property type="project" value="UniProtKB-ARBA"/>
</dbReference>
<feature type="transmembrane region" description="Helical" evidence="2">
    <location>
        <begin position="50"/>
        <end position="69"/>
    </location>
</feature>
<comment type="similarity">
    <text evidence="1">Belongs to the UPF0177 family.</text>
</comment>
<feature type="transmembrane region" description="Helical" evidence="2">
    <location>
        <begin position="26"/>
        <end position="44"/>
    </location>
</feature>
<keyword evidence="2" id="KW-0472">Membrane</keyword>
<organism evidence="4 5">
    <name type="scientific">Streptococcus salivarius</name>
    <dbReference type="NCBI Taxonomy" id="1304"/>
    <lineage>
        <taxon>Bacteria</taxon>
        <taxon>Bacillati</taxon>
        <taxon>Bacillota</taxon>
        <taxon>Bacilli</taxon>
        <taxon>Lactobacillales</taxon>
        <taxon>Streptococcaceae</taxon>
        <taxon>Streptococcus</taxon>
    </lineage>
</organism>
<dbReference type="Proteomes" id="UP000422997">
    <property type="component" value="Plasmid unnamed"/>
</dbReference>
<protein>
    <recommendedName>
        <fullName evidence="3">CAAX prenyl protease 2/Lysostaphin resistance protein A-like domain-containing protein</fullName>
    </recommendedName>
</protein>
<name>A0AB37DD80_STRSL</name>
<dbReference type="PANTHER" id="PTHR36435:SF1">
    <property type="entry name" value="CAAX AMINO TERMINAL PROTEASE FAMILY PROTEIN"/>
    <property type="match status" value="1"/>
</dbReference>
<evidence type="ECO:0000259" key="3">
    <source>
        <dbReference type="Pfam" id="PF02517"/>
    </source>
</evidence>
<keyword evidence="2" id="KW-0812">Transmembrane</keyword>
<sequence>MVALVVQPICLEKILFKSKVNYSQHIIVVISALIIILFCSLVNIPEKTILILHFILIGFSEEILYRMIILDRMKSSYNILESIVITALIFAFLGHISEPILDNLMVRFPLGIFLAFIRIKFNNIGIPTIIHTLYNVLVTF</sequence>
<evidence type="ECO:0000313" key="4">
    <source>
        <dbReference type="EMBL" id="QGU81697.1"/>
    </source>
</evidence>
<dbReference type="InterPro" id="IPR052710">
    <property type="entry name" value="CAAX_protease"/>
</dbReference>
<keyword evidence="4" id="KW-0614">Plasmid</keyword>
<dbReference type="EMBL" id="CP018188">
    <property type="protein sequence ID" value="QGU81697.1"/>
    <property type="molecule type" value="Genomic_DNA"/>
</dbReference>
<feature type="transmembrane region" description="Helical" evidence="2">
    <location>
        <begin position="76"/>
        <end position="94"/>
    </location>
</feature>
<dbReference type="AlphaFoldDB" id="A0AB37DD80"/>
<dbReference type="Pfam" id="PF02517">
    <property type="entry name" value="Rce1-like"/>
    <property type="match status" value="1"/>
</dbReference>
<feature type="domain" description="CAAX prenyl protease 2/Lysostaphin resistance protein A-like" evidence="3">
    <location>
        <begin position="49"/>
        <end position="137"/>
    </location>
</feature>
<reference evidence="4 5" key="1">
    <citation type="submission" date="2016-11" db="EMBL/GenBank/DDBJ databases">
        <title>The potential of Streptococcus salivarius to inhibit the production of volatile sulphur compounds in the oral cavity.</title>
        <authorList>
            <person name="Sun L."/>
            <person name="Li Z."/>
            <person name="Jin D."/>
            <person name="Zhao H."/>
        </authorList>
    </citation>
    <scope>NUCLEOTIDE SEQUENCE [LARGE SCALE GENOMIC DNA]</scope>
    <source>
        <strain evidence="4 5">ICDC2</strain>
        <plasmid evidence="5">Plasmid</plasmid>
    </source>
</reference>
<accession>A0AB37DD80</accession>
<evidence type="ECO:0000256" key="1">
    <source>
        <dbReference type="ARBA" id="ARBA00009067"/>
    </source>
</evidence>
<dbReference type="PANTHER" id="PTHR36435">
    <property type="entry name" value="SLR1288 PROTEIN"/>
    <property type="match status" value="1"/>
</dbReference>
<gene>
    <name evidence="4" type="ORF">BSR19_11250</name>
</gene>
<dbReference type="InterPro" id="IPR003675">
    <property type="entry name" value="Rce1/LyrA-like_dom"/>
</dbReference>
<geneLocation type="plasmid" evidence="5"/>
<keyword evidence="2" id="KW-1133">Transmembrane helix</keyword>
<evidence type="ECO:0000256" key="2">
    <source>
        <dbReference type="SAM" id="Phobius"/>
    </source>
</evidence>
<evidence type="ECO:0000313" key="5">
    <source>
        <dbReference type="Proteomes" id="UP000422997"/>
    </source>
</evidence>